<keyword evidence="2" id="KW-1185">Reference proteome</keyword>
<accession>A0AAN9CDL0</accession>
<gene>
    <name evidence="1" type="ORF">R3I93_019521</name>
</gene>
<sequence length="141" mass="15824">MMNATFAANSWLLKCVDCYEEQLIKTIVIIIIITQDKAEQALGDMKQNFAEKGSRLEASHEHGFSGWQGECGDGRYLCPEFPVPKVLNGRGMRPGKQSWHDPCPSPPLPNVNSYLTRDAIDKEQLSTGTVFHPTLNLIYQE</sequence>
<dbReference type="Proteomes" id="UP001364617">
    <property type="component" value="Unassembled WGS sequence"/>
</dbReference>
<dbReference type="AlphaFoldDB" id="A0AAN9CDL0"/>
<name>A0AAN9CDL0_9TELE</name>
<protein>
    <submittedName>
        <fullName evidence="1">Uncharacterized protein</fullName>
    </submittedName>
</protein>
<comment type="caution">
    <text evidence="1">The sequence shown here is derived from an EMBL/GenBank/DDBJ whole genome shotgun (WGS) entry which is preliminary data.</text>
</comment>
<proteinExistence type="predicted"/>
<evidence type="ECO:0000313" key="1">
    <source>
        <dbReference type="EMBL" id="KAK7129903.1"/>
    </source>
</evidence>
<evidence type="ECO:0000313" key="2">
    <source>
        <dbReference type="Proteomes" id="UP001364617"/>
    </source>
</evidence>
<dbReference type="EMBL" id="JAYKXH010000021">
    <property type="protein sequence ID" value="KAK7129903.1"/>
    <property type="molecule type" value="Genomic_DNA"/>
</dbReference>
<reference evidence="1 2" key="1">
    <citation type="submission" date="2024-02" db="EMBL/GenBank/DDBJ databases">
        <title>Chromosome-level genome assembly of the Eurasian Minnow (Phoxinus phoxinus).</title>
        <authorList>
            <person name="Oriowo T.O."/>
            <person name="Martin S."/>
            <person name="Stange M."/>
            <person name="Chrysostomakis Y."/>
            <person name="Brown T."/>
            <person name="Winkler S."/>
            <person name="Kukowka S."/>
            <person name="Myers E.W."/>
            <person name="Bohne A."/>
        </authorList>
    </citation>
    <scope>NUCLEOTIDE SEQUENCE [LARGE SCALE GENOMIC DNA]</scope>
    <source>
        <strain evidence="1">ZFMK-TIS-60720</strain>
        <tissue evidence="1">Whole Organism</tissue>
    </source>
</reference>
<organism evidence="1 2">
    <name type="scientific">Phoxinus phoxinus</name>
    <name type="common">Eurasian minnow</name>
    <dbReference type="NCBI Taxonomy" id="58324"/>
    <lineage>
        <taxon>Eukaryota</taxon>
        <taxon>Metazoa</taxon>
        <taxon>Chordata</taxon>
        <taxon>Craniata</taxon>
        <taxon>Vertebrata</taxon>
        <taxon>Euteleostomi</taxon>
        <taxon>Actinopterygii</taxon>
        <taxon>Neopterygii</taxon>
        <taxon>Teleostei</taxon>
        <taxon>Ostariophysi</taxon>
        <taxon>Cypriniformes</taxon>
        <taxon>Leuciscidae</taxon>
        <taxon>Phoxininae</taxon>
        <taxon>Phoxinus</taxon>
    </lineage>
</organism>